<evidence type="ECO:0008006" key="8">
    <source>
        <dbReference type="Google" id="ProtNLM"/>
    </source>
</evidence>
<dbReference type="EMBL" id="LT934123">
    <property type="protein sequence ID" value="VAI81675.1"/>
    <property type="molecule type" value="Genomic_DNA"/>
</dbReference>
<dbReference type="PANTHER" id="PTHR22536:SF1">
    <property type="entry name" value="MEDIATOR OF RNA POLYMERASE II TRANSCRIPTION SUBUNIT 19"/>
    <property type="match status" value="1"/>
</dbReference>
<accession>A0A9R1BUL5</accession>
<keyword evidence="7" id="KW-1185">Reference proteome</keyword>
<evidence type="ECO:0000256" key="5">
    <source>
        <dbReference type="SAM" id="MobiDB-lite"/>
    </source>
</evidence>
<feature type="compositionally biased region" description="Basic residues" evidence="5">
    <location>
        <begin position="122"/>
        <end position="146"/>
    </location>
</feature>
<sequence length="236" mass="27390">MTLSISGPRELTGAVDLISQYKLEPHHDFFCKRPLPLAISDTHYLHNVVGDTEIRKGEGMELDQLVQNAYLRDKPPHIKPFDMETLGQAFQLRETAPVDLPSAEKGIPTISGKPKSESKDKEKKHKKHKDKDKDREHKKHKHRHKDRSKDKDKDKDRKKDKHHEKKRKHEGTEDSADMHKHKKSKVIYNYYLLPGFLLTSVVNQCHILLEGGSKDFRHQTRCRSIVNLDFILLFGA</sequence>
<evidence type="ECO:0000313" key="6">
    <source>
        <dbReference type="EMBL" id="VAI81675.1"/>
    </source>
</evidence>
<feature type="region of interest" description="Disordered" evidence="5">
    <location>
        <begin position="95"/>
        <end position="179"/>
    </location>
</feature>
<evidence type="ECO:0000313" key="7">
    <source>
        <dbReference type="Proteomes" id="UP000324705"/>
    </source>
</evidence>
<dbReference type="PANTHER" id="PTHR22536">
    <property type="entry name" value="LUNG CANCER METASTASIS-RELATED LCMR1 PROTEIN"/>
    <property type="match status" value="1"/>
</dbReference>
<name>A0A9R1BUL5_TRITD</name>
<evidence type="ECO:0000256" key="4">
    <source>
        <dbReference type="ARBA" id="ARBA00023242"/>
    </source>
</evidence>
<comment type="subcellular location">
    <subcellularLocation>
        <location evidence="1">Nucleus</location>
    </subcellularLocation>
</comment>
<evidence type="ECO:0000256" key="2">
    <source>
        <dbReference type="ARBA" id="ARBA00023015"/>
    </source>
</evidence>
<feature type="compositionally biased region" description="Basic and acidic residues" evidence="5">
    <location>
        <begin position="147"/>
        <end position="157"/>
    </location>
</feature>
<feature type="compositionally biased region" description="Basic residues" evidence="5">
    <location>
        <begin position="158"/>
        <end position="169"/>
    </location>
</feature>
<keyword evidence="4" id="KW-0539">Nucleus</keyword>
<reference evidence="6 7" key="1">
    <citation type="submission" date="2017-09" db="EMBL/GenBank/DDBJ databases">
        <authorList>
            <consortium name="International Durum Wheat Genome Sequencing Consortium (IDWGSC)"/>
            <person name="Milanesi L."/>
        </authorList>
    </citation>
    <scope>NUCLEOTIDE SEQUENCE [LARGE SCALE GENOMIC DNA]</scope>
    <source>
        <strain evidence="7">cv. Svevo</strain>
    </source>
</reference>
<evidence type="ECO:0000256" key="1">
    <source>
        <dbReference type="ARBA" id="ARBA00004123"/>
    </source>
</evidence>
<keyword evidence="2" id="KW-0805">Transcription regulation</keyword>
<dbReference type="GO" id="GO:0016592">
    <property type="term" value="C:mediator complex"/>
    <property type="evidence" value="ECO:0007669"/>
    <property type="project" value="InterPro"/>
</dbReference>
<dbReference type="GO" id="GO:0003712">
    <property type="term" value="F:transcription coregulator activity"/>
    <property type="evidence" value="ECO:0007669"/>
    <property type="project" value="InterPro"/>
</dbReference>
<organism evidence="6 7">
    <name type="scientific">Triticum turgidum subsp. durum</name>
    <name type="common">Durum wheat</name>
    <name type="synonym">Triticum durum</name>
    <dbReference type="NCBI Taxonomy" id="4567"/>
    <lineage>
        <taxon>Eukaryota</taxon>
        <taxon>Viridiplantae</taxon>
        <taxon>Streptophyta</taxon>
        <taxon>Embryophyta</taxon>
        <taxon>Tracheophyta</taxon>
        <taxon>Spermatophyta</taxon>
        <taxon>Magnoliopsida</taxon>
        <taxon>Liliopsida</taxon>
        <taxon>Poales</taxon>
        <taxon>Poaceae</taxon>
        <taxon>BOP clade</taxon>
        <taxon>Pooideae</taxon>
        <taxon>Triticodae</taxon>
        <taxon>Triticeae</taxon>
        <taxon>Triticinae</taxon>
        <taxon>Triticum</taxon>
    </lineage>
</organism>
<dbReference type="AlphaFoldDB" id="A0A9R1BUL5"/>
<dbReference type="GO" id="GO:0045944">
    <property type="term" value="P:positive regulation of transcription by RNA polymerase II"/>
    <property type="evidence" value="ECO:0007669"/>
    <property type="project" value="TreeGrafter"/>
</dbReference>
<gene>
    <name evidence="6" type="ORF">TRITD_7Av1G275180</name>
</gene>
<proteinExistence type="predicted"/>
<dbReference type="Gramene" id="TRITD7Av1G275180.4">
    <property type="protein sequence ID" value="TRITD7Av1G275180.4"/>
    <property type="gene ID" value="TRITD7Av1G275180"/>
</dbReference>
<dbReference type="Proteomes" id="UP000324705">
    <property type="component" value="Chromosome 7A"/>
</dbReference>
<protein>
    <recommendedName>
        <fullName evidence="8">Mediator of RNA polymerase II transcription subunit 19</fullName>
    </recommendedName>
</protein>
<dbReference type="InterPro" id="IPR019403">
    <property type="entry name" value="Mediator_Med19_met"/>
</dbReference>
<evidence type="ECO:0000256" key="3">
    <source>
        <dbReference type="ARBA" id="ARBA00023163"/>
    </source>
</evidence>
<keyword evidence="3" id="KW-0804">Transcription</keyword>